<name>A0A8K0X7G6_9PEZI</name>
<feature type="region of interest" description="Disordered" evidence="1">
    <location>
        <begin position="21"/>
        <end position="264"/>
    </location>
</feature>
<dbReference type="Proteomes" id="UP000813385">
    <property type="component" value="Unassembled WGS sequence"/>
</dbReference>
<dbReference type="EMBL" id="JAGPXD010000001">
    <property type="protein sequence ID" value="KAH7374792.1"/>
    <property type="molecule type" value="Genomic_DNA"/>
</dbReference>
<feature type="compositionally biased region" description="Low complexity" evidence="1">
    <location>
        <begin position="207"/>
        <end position="219"/>
    </location>
</feature>
<accession>A0A8K0X7G6</accession>
<feature type="compositionally biased region" description="Pro residues" evidence="1">
    <location>
        <begin position="136"/>
        <end position="148"/>
    </location>
</feature>
<comment type="caution">
    <text evidence="2">The sequence shown here is derived from an EMBL/GenBank/DDBJ whole genome shotgun (WGS) entry which is preliminary data.</text>
</comment>
<dbReference type="PANTHER" id="PTHR48125:SF12">
    <property type="entry name" value="AT HOOK TRANSCRIPTION FACTOR FAMILY-RELATED"/>
    <property type="match status" value="1"/>
</dbReference>
<feature type="compositionally biased region" description="Polar residues" evidence="1">
    <location>
        <begin position="526"/>
        <end position="535"/>
    </location>
</feature>
<keyword evidence="3" id="KW-1185">Reference proteome</keyword>
<feature type="compositionally biased region" description="Basic and acidic residues" evidence="1">
    <location>
        <begin position="590"/>
        <end position="615"/>
    </location>
</feature>
<gene>
    <name evidence="2" type="ORF">B0T11DRAFT_322904</name>
</gene>
<feature type="compositionally biased region" description="Polar residues" evidence="1">
    <location>
        <begin position="243"/>
        <end position="252"/>
    </location>
</feature>
<reference evidence="2" key="1">
    <citation type="journal article" date="2021" name="Nat. Commun.">
        <title>Genetic determinants of endophytism in the Arabidopsis root mycobiome.</title>
        <authorList>
            <person name="Mesny F."/>
            <person name="Miyauchi S."/>
            <person name="Thiergart T."/>
            <person name="Pickel B."/>
            <person name="Atanasova L."/>
            <person name="Karlsson M."/>
            <person name="Huettel B."/>
            <person name="Barry K.W."/>
            <person name="Haridas S."/>
            <person name="Chen C."/>
            <person name="Bauer D."/>
            <person name="Andreopoulos W."/>
            <person name="Pangilinan J."/>
            <person name="LaButti K."/>
            <person name="Riley R."/>
            <person name="Lipzen A."/>
            <person name="Clum A."/>
            <person name="Drula E."/>
            <person name="Henrissat B."/>
            <person name="Kohler A."/>
            <person name="Grigoriev I.V."/>
            <person name="Martin F.M."/>
            <person name="Hacquard S."/>
        </authorList>
    </citation>
    <scope>NUCLEOTIDE SEQUENCE</scope>
    <source>
        <strain evidence="2">MPI-CAGE-AT-0016</strain>
    </source>
</reference>
<evidence type="ECO:0000313" key="3">
    <source>
        <dbReference type="Proteomes" id="UP000813385"/>
    </source>
</evidence>
<dbReference type="AlphaFoldDB" id="A0A8K0X7G6"/>
<dbReference type="OrthoDB" id="5307331at2759"/>
<protein>
    <submittedName>
        <fullName evidence="2">Uncharacterized protein</fullName>
    </submittedName>
</protein>
<feature type="compositionally biased region" description="Low complexity" evidence="1">
    <location>
        <begin position="149"/>
        <end position="162"/>
    </location>
</feature>
<feature type="compositionally biased region" description="Pro residues" evidence="1">
    <location>
        <begin position="101"/>
        <end position="122"/>
    </location>
</feature>
<feature type="compositionally biased region" description="Pro residues" evidence="1">
    <location>
        <begin position="547"/>
        <end position="560"/>
    </location>
</feature>
<feature type="compositionally biased region" description="Polar residues" evidence="1">
    <location>
        <begin position="667"/>
        <end position="677"/>
    </location>
</feature>
<feature type="compositionally biased region" description="Pro residues" evidence="1">
    <location>
        <begin position="220"/>
        <end position="236"/>
    </location>
</feature>
<evidence type="ECO:0000313" key="2">
    <source>
        <dbReference type="EMBL" id="KAH7374792.1"/>
    </source>
</evidence>
<proteinExistence type="predicted"/>
<feature type="compositionally biased region" description="Acidic residues" evidence="1">
    <location>
        <begin position="574"/>
        <end position="589"/>
    </location>
</feature>
<sequence length="677" mass="75581">MEGFVDNYDWDAALANLDTPSNPTFDSFFCPSPQKPADQSTFDPLPLPLPPAQSSMQPPPLPAPTSQPPAPVSIPDPFEGLIDPRLTCGDDSLWGGESNTPSPPVQAQPLPLPLPVPQPPPGNDIQEQYAGHPSVPTLPPTLPPPPPSRAAAAAAAAASSSTHPPPPPPANTDTFYGFEVGPNFPFDPVLPPNLTFSDAPPLDKSVSAPTSRPPSTRYPTPEPRPATVAPPEPASPGPIDAVPTSSTFQLPTYSPDRTDLIPTKSKGKEVDYSKYYAKLPETPAPFLAGKFQYNRNGEWKGHLTFDAKEIADYIKGRRAQKLPLRVWVQNMPAGCNDRGGLDPRTRKCRWSDCPSKHNTILKGFWRVAFDERPESSGNLHDPYMNAGYFHLYCFERCFDLIGLIGSGLDVRPENRAFRREPKNPMAITRDCHGLLDTYNEWMVREYNLWSRWLKEDRARRERGERGRRRERQQGNYLWYRLTYRHLETESSARQVVRNQRGGVSIDKHFGDLDLYIRLTAKRVAASRSTRNSNNGETEEDKWCKPPSKGPSRPPRQPPPGRRGGGSKRRRRSDEDDLDEDEDEDEVDYDNDNRYEDSPRSGEPTRRSKRIAEIQSRDASPIYAHPPTKRQRVEAPILAEIDVKAPRRGNVLNKLITDADSGRLPSSHRASGSRASFP</sequence>
<feature type="region of interest" description="Disordered" evidence="1">
    <location>
        <begin position="524"/>
        <end position="677"/>
    </location>
</feature>
<feature type="compositionally biased region" description="Pro residues" evidence="1">
    <location>
        <begin position="45"/>
        <end position="74"/>
    </location>
</feature>
<dbReference type="PANTHER" id="PTHR48125">
    <property type="entry name" value="LP07818P1"/>
    <property type="match status" value="1"/>
</dbReference>
<organism evidence="2 3">
    <name type="scientific">Plectosphaerella cucumerina</name>
    <dbReference type="NCBI Taxonomy" id="40658"/>
    <lineage>
        <taxon>Eukaryota</taxon>
        <taxon>Fungi</taxon>
        <taxon>Dikarya</taxon>
        <taxon>Ascomycota</taxon>
        <taxon>Pezizomycotina</taxon>
        <taxon>Sordariomycetes</taxon>
        <taxon>Hypocreomycetidae</taxon>
        <taxon>Glomerellales</taxon>
        <taxon>Plectosphaerellaceae</taxon>
        <taxon>Plectosphaerella</taxon>
    </lineage>
</organism>
<evidence type="ECO:0000256" key="1">
    <source>
        <dbReference type="SAM" id="MobiDB-lite"/>
    </source>
</evidence>